<dbReference type="AlphaFoldDB" id="F2NUD3"/>
<protein>
    <submittedName>
        <fullName evidence="1">Uncharacterized protein</fullName>
    </submittedName>
</protein>
<dbReference type="Proteomes" id="UP000006852">
    <property type="component" value="Chromosome"/>
</dbReference>
<dbReference type="RefSeq" id="WP_013700537.1">
    <property type="nucleotide sequence ID" value="NC_015385.1"/>
</dbReference>
<name>F2NUD3_TRES6</name>
<keyword evidence="2" id="KW-1185">Reference proteome</keyword>
<reference evidence="1 2" key="1">
    <citation type="journal article" date="2011" name="Stand. Genomic Sci.">
        <title>Complete genome sequence of Treponema succinifaciens type strain (6091).</title>
        <authorList>
            <person name="Han C."/>
            <person name="Gronow S."/>
            <person name="Teshima H."/>
            <person name="Lapidus A."/>
            <person name="Nolan M."/>
            <person name="Lucas S."/>
            <person name="Hammon N."/>
            <person name="Deshpande S."/>
            <person name="Cheng J.F."/>
            <person name="Zeytun A."/>
            <person name="Tapia R."/>
            <person name="Goodwin L."/>
            <person name="Pitluck S."/>
            <person name="Liolios K."/>
            <person name="Pagani I."/>
            <person name="Ivanova N."/>
            <person name="Mavromatis K."/>
            <person name="Mikhailova N."/>
            <person name="Huntemann M."/>
            <person name="Pati A."/>
            <person name="Chen A."/>
            <person name="Palaniappan K."/>
            <person name="Land M."/>
            <person name="Hauser L."/>
            <person name="Brambilla E.M."/>
            <person name="Rohde M."/>
            <person name="Goker M."/>
            <person name="Woyke T."/>
            <person name="Bristow J."/>
            <person name="Eisen J.A."/>
            <person name="Markowitz V."/>
            <person name="Hugenholtz P."/>
            <person name="Kyrpides N.C."/>
            <person name="Klenk H.P."/>
            <person name="Detter J.C."/>
        </authorList>
    </citation>
    <scope>NUCLEOTIDE SEQUENCE [LARGE SCALE GENOMIC DNA]</scope>
    <source>
        <strain evidence="2">ATCC 33096 / DSM 2489 / 6091</strain>
    </source>
</reference>
<reference evidence="2" key="2">
    <citation type="submission" date="2011-04" db="EMBL/GenBank/DDBJ databases">
        <title>The complete genome of chromosome of Treponema succinifaciens DSM 2489.</title>
        <authorList>
            <person name="Lucas S."/>
            <person name="Copeland A."/>
            <person name="Lapidus A."/>
            <person name="Bruce D."/>
            <person name="Goodwin L."/>
            <person name="Pitluck S."/>
            <person name="Peters L."/>
            <person name="Kyrpides N."/>
            <person name="Mavromatis K."/>
            <person name="Ivanova N."/>
            <person name="Ovchinnikova G."/>
            <person name="Teshima H."/>
            <person name="Detter J.C."/>
            <person name="Tapia R."/>
            <person name="Han C."/>
            <person name="Land M."/>
            <person name="Hauser L."/>
            <person name="Markowitz V."/>
            <person name="Cheng J.-F."/>
            <person name="Hugenholtz P."/>
            <person name="Woyke T."/>
            <person name="Wu D."/>
            <person name="Gronow S."/>
            <person name="Wellnitz S."/>
            <person name="Brambilla E."/>
            <person name="Klenk H.-P."/>
            <person name="Eisen J.A."/>
        </authorList>
    </citation>
    <scope>NUCLEOTIDE SEQUENCE [LARGE SCALE GENOMIC DNA]</scope>
    <source>
        <strain evidence="2">ATCC 33096 / DSM 2489 / 6091</strain>
    </source>
</reference>
<dbReference type="STRING" id="869209.Tresu_0267"/>
<evidence type="ECO:0000313" key="1">
    <source>
        <dbReference type="EMBL" id="AEB13226.1"/>
    </source>
</evidence>
<dbReference type="HOGENOM" id="CLU_1546886_0_0_12"/>
<evidence type="ECO:0000313" key="2">
    <source>
        <dbReference type="Proteomes" id="UP000006852"/>
    </source>
</evidence>
<accession>F2NUD3</accession>
<organism evidence="1 2">
    <name type="scientific">Treponema succinifaciens (strain ATCC 33096 / DSM 2489 / 6091)</name>
    <dbReference type="NCBI Taxonomy" id="869209"/>
    <lineage>
        <taxon>Bacteria</taxon>
        <taxon>Pseudomonadati</taxon>
        <taxon>Spirochaetota</taxon>
        <taxon>Spirochaetia</taxon>
        <taxon>Spirochaetales</taxon>
        <taxon>Treponemataceae</taxon>
        <taxon>Treponema</taxon>
    </lineage>
</organism>
<dbReference type="KEGG" id="tsu:Tresu_0267"/>
<gene>
    <name evidence="1" type="ordered locus">Tresu_0267</name>
</gene>
<dbReference type="EMBL" id="CP002631">
    <property type="protein sequence ID" value="AEB13226.1"/>
    <property type="molecule type" value="Genomic_DNA"/>
</dbReference>
<sequence length="173" mass="20258">MTVVLRMNIEFVVYVAFKGVINDTDDYVILRLEDREADYNLHNVVIAPHSKLRGKFDGAIFKDGTIVKVSAHAPAWVSFKLWRNKKGEVEYRITDIVSRVVDVTCNMIKYIENNIWDKNKDYSKVYLNQNLPGAELESWWESAMKDLKNSLDWKKSFKLENQKQLREKLAKTL</sequence>
<dbReference type="GeneID" id="302997496"/>
<proteinExistence type="predicted"/>